<protein>
    <submittedName>
        <fullName evidence="1">Uncharacterized protein</fullName>
    </submittedName>
</protein>
<dbReference type="EMBL" id="APAU02000298">
    <property type="protein sequence ID" value="EUB54238.1"/>
    <property type="molecule type" value="Genomic_DNA"/>
</dbReference>
<dbReference type="Proteomes" id="UP000019149">
    <property type="component" value="Unassembled WGS sequence"/>
</dbReference>
<accession>W6TZR9</accession>
<dbReference type="GeneID" id="36346619"/>
<proteinExistence type="predicted"/>
<dbReference type="KEGG" id="egl:EGR_10904"/>
<gene>
    <name evidence="1" type="ORF">EGR_10904</name>
</gene>
<name>W6TZR9_ECHGR</name>
<dbReference type="AlphaFoldDB" id="W6TZR9"/>
<sequence>MRRKAIRWMEYDKQAPKRVYKVISDKSDRMCHSACQTKVMEVREAAPDSECHMARVKTTVKQGCEDTPSRQSVTDTIASQHPIQLHLNLQTDFSLGAHCLALNYLLVVTKPPPDRLTRLGCF</sequence>
<dbReference type="RefSeq" id="XP_024345434.1">
    <property type="nucleotide sequence ID" value="XM_024500153.1"/>
</dbReference>
<organism evidence="1 2">
    <name type="scientific">Echinococcus granulosus</name>
    <name type="common">Hydatid tapeworm</name>
    <dbReference type="NCBI Taxonomy" id="6210"/>
    <lineage>
        <taxon>Eukaryota</taxon>
        <taxon>Metazoa</taxon>
        <taxon>Spiralia</taxon>
        <taxon>Lophotrochozoa</taxon>
        <taxon>Platyhelminthes</taxon>
        <taxon>Cestoda</taxon>
        <taxon>Eucestoda</taxon>
        <taxon>Cyclophyllidea</taxon>
        <taxon>Taeniidae</taxon>
        <taxon>Echinococcus</taxon>
        <taxon>Echinococcus granulosus group</taxon>
    </lineage>
</organism>
<dbReference type="CTD" id="36346619"/>
<evidence type="ECO:0000313" key="1">
    <source>
        <dbReference type="EMBL" id="EUB54238.1"/>
    </source>
</evidence>
<keyword evidence="2" id="KW-1185">Reference proteome</keyword>
<evidence type="ECO:0000313" key="2">
    <source>
        <dbReference type="Proteomes" id="UP000019149"/>
    </source>
</evidence>
<comment type="caution">
    <text evidence="1">The sequence shown here is derived from an EMBL/GenBank/DDBJ whole genome shotgun (WGS) entry which is preliminary data.</text>
</comment>
<reference evidence="1 2" key="1">
    <citation type="journal article" date="2013" name="Nat. Genet.">
        <title>The genome of the hydatid tapeworm Echinococcus granulosus.</title>
        <authorList>
            <person name="Zheng H."/>
            <person name="Zhang W."/>
            <person name="Zhang L."/>
            <person name="Zhang Z."/>
            <person name="Li J."/>
            <person name="Lu G."/>
            <person name="Zhu Y."/>
            <person name="Wang Y."/>
            <person name="Huang Y."/>
            <person name="Liu J."/>
            <person name="Kang H."/>
            <person name="Chen J."/>
            <person name="Wang L."/>
            <person name="Chen A."/>
            <person name="Yu S."/>
            <person name="Gao Z."/>
            <person name="Jin L."/>
            <person name="Gu W."/>
            <person name="Wang Z."/>
            <person name="Zhao L."/>
            <person name="Shi B."/>
            <person name="Wen H."/>
            <person name="Lin R."/>
            <person name="Jones M.K."/>
            <person name="Brejova B."/>
            <person name="Vinar T."/>
            <person name="Zhao G."/>
            <person name="McManus D.P."/>
            <person name="Chen Z."/>
            <person name="Zhou Y."/>
            <person name="Wang S."/>
        </authorList>
    </citation>
    <scope>NUCLEOTIDE SEQUENCE [LARGE SCALE GENOMIC DNA]</scope>
</reference>